<dbReference type="InterPro" id="IPR012910">
    <property type="entry name" value="Plug_dom"/>
</dbReference>
<feature type="domain" description="TonB-dependent receptor plug" evidence="12">
    <location>
        <begin position="113"/>
        <end position="218"/>
    </location>
</feature>
<feature type="chain" id="PRO_5019563987" evidence="10">
    <location>
        <begin position="20"/>
        <end position="1017"/>
    </location>
</feature>
<reference evidence="13 14" key="1">
    <citation type="submission" date="2018-09" db="EMBL/GenBank/DDBJ databases">
        <title>Genomic Encyclopedia of Archaeal and Bacterial Type Strains, Phase II (KMG-II): from individual species to whole genera.</title>
        <authorList>
            <person name="Goeker M."/>
        </authorList>
    </citation>
    <scope>NUCLEOTIDE SEQUENCE [LARGE SCALE GENOMIC DNA]</scope>
    <source>
        <strain evidence="13 14">DSM 21950</strain>
    </source>
</reference>
<dbReference type="NCBIfam" id="TIGR04057">
    <property type="entry name" value="SusC_RagA_signa"/>
    <property type="match status" value="1"/>
</dbReference>
<dbReference type="InterPro" id="IPR037066">
    <property type="entry name" value="Plug_dom_sf"/>
</dbReference>
<dbReference type="NCBIfam" id="TIGR04056">
    <property type="entry name" value="OMP_RagA_SusC"/>
    <property type="match status" value="1"/>
</dbReference>
<keyword evidence="3 8" id="KW-1134">Transmembrane beta strand</keyword>
<evidence type="ECO:0000259" key="12">
    <source>
        <dbReference type="Pfam" id="PF07715"/>
    </source>
</evidence>
<evidence type="ECO:0000256" key="1">
    <source>
        <dbReference type="ARBA" id="ARBA00004571"/>
    </source>
</evidence>
<gene>
    <name evidence="13" type="ORF">BXY64_1148</name>
</gene>
<dbReference type="EMBL" id="RAPQ01000008">
    <property type="protein sequence ID" value="RKE04133.1"/>
    <property type="molecule type" value="Genomic_DNA"/>
</dbReference>
<dbReference type="Pfam" id="PF07715">
    <property type="entry name" value="Plug"/>
    <property type="match status" value="1"/>
</dbReference>
<dbReference type="InterPro" id="IPR039426">
    <property type="entry name" value="TonB-dep_rcpt-like"/>
</dbReference>
<dbReference type="Proteomes" id="UP000284531">
    <property type="component" value="Unassembled WGS sequence"/>
</dbReference>
<evidence type="ECO:0000256" key="7">
    <source>
        <dbReference type="ARBA" id="ARBA00023237"/>
    </source>
</evidence>
<dbReference type="Gene3D" id="2.40.170.20">
    <property type="entry name" value="TonB-dependent receptor, beta-barrel domain"/>
    <property type="match status" value="1"/>
</dbReference>
<evidence type="ECO:0000313" key="14">
    <source>
        <dbReference type="Proteomes" id="UP000284531"/>
    </source>
</evidence>
<keyword evidence="2 8" id="KW-0813">Transport</keyword>
<dbReference type="InterPro" id="IPR023996">
    <property type="entry name" value="TonB-dep_OMP_SusC/RagA"/>
</dbReference>
<dbReference type="Pfam" id="PF00593">
    <property type="entry name" value="TonB_dep_Rec_b-barrel"/>
    <property type="match status" value="1"/>
</dbReference>
<dbReference type="OrthoDB" id="1109428at2"/>
<keyword evidence="5 9" id="KW-0798">TonB box</keyword>
<evidence type="ECO:0000256" key="10">
    <source>
        <dbReference type="SAM" id="SignalP"/>
    </source>
</evidence>
<dbReference type="InterPro" id="IPR008969">
    <property type="entry name" value="CarboxyPept-like_regulatory"/>
</dbReference>
<dbReference type="Pfam" id="PF13715">
    <property type="entry name" value="CarbopepD_reg_2"/>
    <property type="match status" value="1"/>
</dbReference>
<dbReference type="InterPro" id="IPR023997">
    <property type="entry name" value="TonB-dep_OMP_SusC/RagA_CS"/>
</dbReference>
<keyword evidence="14" id="KW-1185">Reference proteome</keyword>
<dbReference type="PROSITE" id="PS52016">
    <property type="entry name" value="TONB_DEPENDENT_REC_3"/>
    <property type="match status" value="1"/>
</dbReference>
<feature type="domain" description="TonB-dependent receptor-like beta-barrel" evidence="11">
    <location>
        <begin position="420"/>
        <end position="974"/>
    </location>
</feature>
<comment type="subcellular location">
    <subcellularLocation>
        <location evidence="1 8">Cell outer membrane</location>
        <topology evidence="1 8">Multi-pass membrane protein</topology>
    </subcellularLocation>
</comment>
<comment type="similarity">
    <text evidence="8 9">Belongs to the TonB-dependent receptor family.</text>
</comment>
<evidence type="ECO:0000256" key="4">
    <source>
        <dbReference type="ARBA" id="ARBA00022692"/>
    </source>
</evidence>
<keyword evidence="4 8" id="KW-0812">Transmembrane</keyword>
<evidence type="ECO:0000256" key="2">
    <source>
        <dbReference type="ARBA" id="ARBA00022448"/>
    </source>
</evidence>
<dbReference type="GO" id="GO:0009279">
    <property type="term" value="C:cell outer membrane"/>
    <property type="evidence" value="ECO:0007669"/>
    <property type="project" value="UniProtKB-SubCell"/>
</dbReference>
<dbReference type="Gene3D" id="2.170.130.10">
    <property type="entry name" value="TonB-dependent receptor, plug domain"/>
    <property type="match status" value="1"/>
</dbReference>
<dbReference type="InterPro" id="IPR036942">
    <property type="entry name" value="Beta-barrel_TonB_sf"/>
</dbReference>
<evidence type="ECO:0000256" key="6">
    <source>
        <dbReference type="ARBA" id="ARBA00023136"/>
    </source>
</evidence>
<sequence length="1017" mass="111667">MKKTVLFLVMAFFCLQSFAQKQVVTGLVTSAEDGTPLPFASVVVKGTTIGTSTDFDGKFNIEVSKEDVLVFSLIGFTSQEILVGDKTEINVILDTETTGLDEVVVIGYGVQKKSAVTGAISSIKAEDIQKMPIQRAEQAIQGQVAGVQVSANSGQPGSGIAVKIRGVGTTGNSQPLYIVDGNPVGDISYLASTDIGSMEVLKDASASAIYGARGANGVVIVTTKKGTQGAAKLSYDGYYGVQNAWRNMDLLNAQQYQMIINESLLNSGYNNTHASWIQDSEVAGIGSGTDWQKEIFRDNAPIQSHTLTLSGGNEKIVYSSAVSYFSQDGIVSEDKSSYERINFRANADYTSYDEKLKVGSSILYSRFKSQGVDPNNVYNSPLARAINIDPITQVKDENGEFMKPIRNMQEIVNPVAGMFYLHDSYKTDKVVGNLYAEYKFLEDFKVKTSIGIDYAYQWHDVYTPLFELSDITKNTSTRVAKDMNNWYTYNWETTLNYHKSFGNHEVDAIVGTTAMTSTYENLSGSASDLIIDGVDYAYIDNSGNTESKTSGGGYNENSLFSFFGRVNYSFGDKYMASVTVRHDGSSRFGSNNRYATFPSISTGWIISEEDFLKDKLGPISFLKIRASWGQNGNENIGNFAYLSSIVNNNNYNFNAGTTVNGSAPSKVANPDLKWETSEQTDIGFDLWIGSKFTLNFDYYNKTTKDLLIDAPIPGYVGNDAPTVNGGTVENKGVELLLGYRDQIGDFSYGATLNFSANKNEMTKINNDEGIIYGGVNIGPSGMKELTIAKVGEPIGYFWGYETAGIFQNQAEVNAHSVDGQLIQSNAAPGDLIYVDQNGDGVLDDADKINLGNPHPDFTAGLNINMAYKNFDLSMFWYGVVGNQIVDATRRYDLPNANYQTSILNRWTGEGTSNSEPRVVWSDNNNNQGNFSDYMVEDADYLRLKNLQIGYTFPKSILKKVNIERVRVYVSGDNLLTFTKYTGFEPEIGNSDNIFYTGIDQGIYPQARVFSVGANITF</sequence>
<proteinExistence type="inferred from homology"/>
<evidence type="ECO:0000256" key="9">
    <source>
        <dbReference type="RuleBase" id="RU003357"/>
    </source>
</evidence>
<keyword evidence="6 8" id="KW-0472">Membrane</keyword>
<dbReference type="AlphaFoldDB" id="A0A419X8Q6"/>
<accession>A0A419X8Q6</accession>
<evidence type="ECO:0000259" key="11">
    <source>
        <dbReference type="Pfam" id="PF00593"/>
    </source>
</evidence>
<evidence type="ECO:0000256" key="3">
    <source>
        <dbReference type="ARBA" id="ARBA00022452"/>
    </source>
</evidence>
<dbReference type="SUPFAM" id="SSF56935">
    <property type="entry name" value="Porins"/>
    <property type="match status" value="1"/>
</dbReference>
<feature type="signal peptide" evidence="10">
    <location>
        <begin position="1"/>
        <end position="19"/>
    </location>
</feature>
<dbReference type="SUPFAM" id="SSF49464">
    <property type="entry name" value="Carboxypeptidase regulatory domain-like"/>
    <property type="match status" value="1"/>
</dbReference>
<comment type="caution">
    <text evidence="13">The sequence shown here is derived from an EMBL/GenBank/DDBJ whole genome shotgun (WGS) entry which is preliminary data.</text>
</comment>
<keyword evidence="7 8" id="KW-0998">Cell outer membrane</keyword>
<dbReference type="RefSeq" id="WP_120238939.1">
    <property type="nucleotide sequence ID" value="NZ_RAPQ01000008.1"/>
</dbReference>
<evidence type="ECO:0000256" key="5">
    <source>
        <dbReference type="ARBA" id="ARBA00023077"/>
    </source>
</evidence>
<name>A0A419X8Q6_9BACT</name>
<dbReference type="Gene3D" id="2.60.40.1120">
    <property type="entry name" value="Carboxypeptidase-like, regulatory domain"/>
    <property type="match status" value="1"/>
</dbReference>
<organism evidence="13 14">
    <name type="scientific">Marinifilum flexuosum</name>
    <dbReference type="NCBI Taxonomy" id="1117708"/>
    <lineage>
        <taxon>Bacteria</taxon>
        <taxon>Pseudomonadati</taxon>
        <taxon>Bacteroidota</taxon>
        <taxon>Bacteroidia</taxon>
        <taxon>Marinilabiliales</taxon>
        <taxon>Marinifilaceae</taxon>
    </lineage>
</organism>
<dbReference type="InterPro" id="IPR000531">
    <property type="entry name" value="Beta-barrel_TonB"/>
</dbReference>
<evidence type="ECO:0000256" key="8">
    <source>
        <dbReference type="PROSITE-ProRule" id="PRU01360"/>
    </source>
</evidence>
<keyword evidence="10" id="KW-0732">Signal</keyword>
<protein>
    <submittedName>
        <fullName evidence="13">TonB-linked SusC/RagA family outer membrane protein</fullName>
    </submittedName>
</protein>
<evidence type="ECO:0000313" key="13">
    <source>
        <dbReference type="EMBL" id="RKE04133.1"/>
    </source>
</evidence>